<dbReference type="CDD" id="cd11325">
    <property type="entry name" value="AmyAc_GTHase"/>
    <property type="match status" value="1"/>
</dbReference>
<organism evidence="20 21">
    <name type="scientific">Salipiger marinus</name>
    <dbReference type="NCBI Taxonomy" id="555512"/>
    <lineage>
        <taxon>Bacteria</taxon>
        <taxon>Pseudomonadati</taxon>
        <taxon>Pseudomonadota</taxon>
        <taxon>Alphaproteobacteria</taxon>
        <taxon>Rhodobacterales</taxon>
        <taxon>Roseobacteraceae</taxon>
        <taxon>Salipiger</taxon>
    </lineage>
</organism>
<evidence type="ECO:0000313" key="20">
    <source>
        <dbReference type="EMBL" id="SDJ29846.1"/>
    </source>
</evidence>
<feature type="domain" description="Glycosyl hydrolase family 13 catalytic" evidence="19">
    <location>
        <begin position="115"/>
        <end position="483"/>
    </location>
</feature>
<evidence type="ECO:0000256" key="7">
    <source>
        <dbReference type="ARBA" id="ARBA00022801"/>
    </source>
</evidence>
<evidence type="ECO:0000256" key="10">
    <source>
        <dbReference type="ARBA" id="ARBA00032057"/>
    </source>
</evidence>
<dbReference type="STRING" id="555512.SAMN04487993_102511"/>
<feature type="binding site" evidence="16">
    <location>
        <begin position="381"/>
        <end position="386"/>
    </location>
    <ligand>
        <name>substrate</name>
    </ligand>
</feature>
<dbReference type="Gene3D" id="1.10.10.760">
    <property type="entry name" value="E-set domains of sugar-utilizing enzymes"/>
    <property type="match status" value="1"/>
</dbReference>
<dbReference type="NCBIfam" id="TIGR02402">
    <property type="entry name" value="trehalose_TreZ"/>
    <property type="match status" value="1"/>
</dbReference>
<evidence type="ECO:0000256" key="13">
    <source>
        <dbReference type="NCBIfam" id="TIGR02402"/>
    </source>
</evidence>
<feature type="region of interest" description="Disordered" evidence="18">
    <location>
        <begin position="348"/>
        <end position="378"/>
    </location>
</feature>
<dbReference type="GO" id="GO:0005992">
    <property type="term" value="P:trehalose biosynthetic process"/>
    <property type="evidence" value="ECO:0007669"/>
    <property type="project" value="UniProtKB-UniRule"/>
</dbReference>
<evidence type="ECO:0000313" key="21">
    <source>
        <dbReference type="Proteomes" id="UP000199093"/>
    </source>
</evidence>
<dbReference type="InterPro" id="IPR044901">
    <property type="entry name" value="Trehalose_TreZ_E-set_sf"/>
</dbReference>
<evidence type="ECO:0000256" key="17">
    <source>
        <dbReference type="PIRSR" id="PIRSR006337-3"/>
    </source>
</evidence>
<name>A0A1G8SKS1_9RHOB</name>
<dbReference type="EMBL" id="FNEJ01000025">
    <property type="protein sequence ID" value="SDJ29846.1"/>
    <property type="molecule type" value="Genomic_DNA"/>
</dbReference>
<comment type="subcellular location">
    <subcellularLocation>
        <location evidence="1 15">Cytoplasm</location>
    </subcellularLocation>
</comment>
<dbReference type="InterPro" id="IPR017853">
    <property type="entry name" value="GH"/>
</dbReference>
<dbReference type="AlphaFoldDB" id="A0A1G8SKS1"/>
<evidence type="ECO:0000256" key="2">
    <source>
        <dbReference type="ARBA" id="ARBA00005199"/>
    </source>
</evidence>
<dbReference type="PANTHER" id="PTHR43651">
    <property type="entry name" value="1,4-ALPHA-GLUCAN-BRANCHING ENZYME"/>
    <property type="match status" value="1"/>
</dbReference>
<evidence type="ECO:0000256" key="4">
    <source>
        <dbReference type="ARBA" id="ARBA00012268"/>
    </source>
</evidence>
<evidence type="ECO:0000256" key="5">
    <source>
        <dbReference type="ARBA" id="ARBA00015938"/>
    </source>
</evidence>
<keyword evidence="9 14" id="KW-0326">Glycosidase</keyword>
<feature type="binding site" evidence="16">
    <location>
        <begin position="257"/>
        <end position="262"/>
    </location>
    <ligand>
        <name>substrate</name>
    </ligand>
</feature>
<feature type="binding site" evidence="16">
    <location>
        <begin position="311"/>
        <end position="315"/>
    </location>
    <ligand>
        <name>substrate</name>
    </ligand>
</feature>
<evidence type="ECO:0000256" key="6">
    <source>
        <dbReference type="ARBA" id="ARBA00022490"/>
    </source>
</evidence>
<dbReference type="InterPro" id="IPR012768">
    <property type="entry name" value="Trehalose_TreZ"/>
</dbReference>
<evidence type="ECO:0000259" key="19">
    <source>
        <dbReference type="SMART" id="SM00642"/>
    </source>
</evidence>
<feature type="active site" description="Proton donor" evidence="15">
    <location>
        <position position="292"/>
    </location>
</feature>
<evidence type="ECO:0000256" key="9">
    <source>
        <dbReference type="ARBA" id="ARBA00023295"/>
    </source>
</evidence>
<gene>
    <name evidence="20" type="ORF">SAMN04487993_102511</name>
</gene>
<dbReference type="SUPFAM" id="SSF81296">
    <property type="entry name" value="E set domains"/>
    <property type="match status" value="1"/>
</dbReference>
<evidence type="ECO:0000256" key="8">
    <source>
        <dbReference type="ARBA" id="ARBA00023277"/>
    </source>
</evidence>
<dbReference type="OrthoDB" id="9800174at2"/>
<evidence type="ECO:0000256" key="15">
    <source>
        <dbReference type="PIRSR" id="PIRSR006337-1"/>
    </source>
</evidence>
<dbReference type="InterPro" id="IPR013783">
    <property type="entry name" value="Ig-like_fold"/>
</dbReference>
<dbReference type="CDD" id="cd02853">
    <property type="entry name" value="E_set_MTHase_like_N"/>
    <property type="match status" value="1"/>
</dbReference>
<evidence type="ECO:0000256" key="12">
    <source>
        <dbReference type="ARBA" id="ARBA00034013"/>
    </source>
</evidence>
<evidence type="ECO:0000256" key="14">
    <source>
        <dbReference type="PIRNR" id="PIRNR006337"/>
    </source>
</evidence>
<dbReference type="EC" id="3.2.1.141" evidence="4 13"/>
<dbReference type="Proteomes" id="UP000199093">
    <property type="component" value="Unassembled WGS sequence"/>
</dbReference>
<proteinExistence type="inferred from homology"/>
<dbReference type="PANTHER" id="PTHR43651:SF11">
    <property type="entry name" value="MALTO-OLIGOSYLTREHALOSE TREHALOHYDROLASE"/>
    <property type="match status" value="1"/>
</dbReference>
<evidence type="ECO:0000256" key="11">
    <source>
        <dbReference type="ARBA" id="ARBA00033284"/>
    </source>
</evidence>
<feature type="site" description="Transition state stabilizer" evidence="17">
    <location>
        <position position="382"/>
    </location>
</feature>
<reference evidence="20 21" key="1">
    <citation type="submission" date="2016-10" db="EMBL/GenBank/DDBJ databases">
        <authorList>
            <person name="de Groot N.N."/>
        </authorList>
    </citation>
    <scope>NUCLEOTIDE SEQUENCE [LARGE SCALE GENOMIC DNA]</scope>
    <source>
        <strain evidence="20 21">DSM 26424</strain>
    </source>
</reference>
<dbReference type="UniPathway" id="UPA00299"/>
<protein>
    <recommendedName>
        <fullName evidence="5 13">Malto-oligosyltrehalose trehalohydrolase</fullName>
        <shortName evidence="14">MTHase</shortName>
        <ecNumber evidence="4 13">3.2.1.141</ecNumber>
    </recommendedName>
    <alternativeName>
        <fullName evidence="11 14">4-alpha-D-((1-&gt;4)-alpha-D-glucano)trehalose trehalohydrolase</fullName>
    </alternativeName>
    <alternativeName>
        <fullName evidence="10 14">Maltooligosyl trehalose trehalohydrolase</fullName>
    </alternativeName>
</protein>
<dbReference type="SMART" id="SM00642">
    <property type="entry name" value="Aamy"/>
    <property type="match status" value="1"/>
</dbReference>
<dbReference type="PIRSF" id="PIRSF006337">
    <property type="entry name" value="Trehalose_TreZ"/>
    <property type="match status" value="1"/>
</dbReference>
<dbReference type="Pfam" id="PF00128">
    <property type="entry name" value="Alpha-amylase"/>
    <property type="match status" value="1"/>
</dbReference>
<keyword evidence="7 14" id="KW-0378">Hydrolase</keyword>
<evidence type="ECO:0000256" key="16">
    <source>
        <dbReference type="PIRSR" id="PIRSR006337-2"/>
    </source>
</evidence>
<comment type="pathway">
    <text evidence="2 14">Glycan biosynthesis; trehalose biosynthesis.</text>
</comment>
<dbReference type="GO" id="GO:0033942">
    <property type="term" value="F:4-alpha-D-(1-&gt;4)-alpha-D-glucanotrehalose trehalohydrolase activity"/>
    <property type="evidence" value="ECO:0007669"/>
    <property type="project" value="UniProtKB-EC"/>
</dbReference>
<comment type="catalytic activity">
    <reaction evidence="12 14">
        <text>hydrolysis of (1-&gt;4)-alpha-D-glucosidic linkage in 4-alpha-D-[(1-&gt;4)-alpha-D-glucanosyl]n trehalose to yield trehalose and (1-&gt;4)-alpha-D-glucan.</text>
        <dbReference type="EC" id="3.2.1.141"/>
    </reaction>
</comment>
<accession>A0A1G8SKS1</accession>
<comment type="similarity">
    <text evidence="3 14">Belongs to the glycosyl hydrolase 13 family.</text>
</comment>
<keyword evidence="21" id="KW-1185">Reference proteome</keyword>
<evidence type="ECO:0000256" key="1">
    <source>
        <dbReference type="ARBA" id="ARBA00004496"/>
    </source>
</evidence>
<dbReference type="InterPro" id="IPR014756">
    <property type="entry name" value="Ig_E-set"/>
</dbReference>
<dbReference type="Gene3D" id="2.60.40.10">
    <property type="entry name" value="Immunoglobulins"/>
    <property type="match status" value="1"/>
</dbReference>
<dbReference type="Gene3D" id="3.20.20.80">
    <property type="entry name" value="Glycosidases"/>
    <property type="match status" value="1"/>
</dbReference>
<dbReference type="SUPFAM" id="SSF51445">
    <property type="entry name" value="(Trans)glycosidases"/>
    <property type="match status" value="1"/>
</dbReference>
<feature type="active site" description="Nucleophile" evidence="15">
    <location>
        <position position="259"/>
    </location>
</feature>
<evidence type="ECO:0000256" key="3">
    <source>
        <dbReference type="ARBA" id="ARBA00008061"/>
    </source>
</evidence>
<keyword evidence="8" id="KW-0119">Carbohydrate metabolism</keyword>
<dbReference type="RefSeq" id="WP_089850921.1">
    <property type="nucleotide sequence ID" value="NZ_FNEJ01000025.1"/>
</dbReference>
<keyword evidence="6" id="KW-0963">Cytoplasm</keyword>
<evidence type="ECO:0000256" key="18">
    <source>
        <dbReference type="SAM" id="MobiDB-lite"/>
    </source>
</evidence>
<sequence>MPQTQTATPAHPRWGAIPTRAGLWHFGIWAPTVSDIALHLDGRTHPMTRVDGWALAECPAEPGMDYGFVLDGTLRPDPATRLQAGDVHGPSRLPDLMTPHPAWSGRPWDEAVIYELHVGSFTRDGTYAAAARDLPRLAKLGITAIELMPLSQFEGNRGWGYDGVLIRAPHPAYGPPEDLRRLIAAAHDHGIMVLLDLVMNHFGPSGNYLHGYCPEFFDEARHTPWGAAIDFHKPQVRRFFLDSAQGWLSDYGFDGLRLDAVHQIAGMGGRQFLRELAEQLRGLDRPVHLVTEDERNLPDLREAGYDAEWNDDWHHAIHCALTGESQGYYEPFAADPLGDLAHAMRHGQIDEGQPRPGSRPPRGAPARHLPPTAFVNSNQTHDQIGNRALGDRLSTLAPAEALPVIHALLLCLPQIPMLFMGEETGSTAPFQFFCDFTGDLARATREGRERELSEIGIPKDDIPDPNDPDILAQCYPFGQDPAREDRFATLTEQALRLRRDRIVPLLKSGLVAAPEVTRDGHALSAAWRFDAGTLRIGLRLTPKGATAEAAPFPQPLPEADLTLGDPERDAYALAVRIDT</sequence>
<dbReference type="InterPro" id="IPR006047">
    <property type="entry name" value="GH13_cat_dom"/>
</dbReference>
<dbReference type="GO" id="GO:0005737">
    <property type="term" value="C:cytoplasm"/>
    <property type="evidence" value="ECO:0007669"/>
    <property type="project" value="UniProtKB-SubCell"/>
</dbReference>